<evidence type="ECO:0000313" key="3">
    <source>
        <dbReference type="EMBL" id="OAJ59174.1"/>
    </source>
</evidence>
<evidence type="ECO:0000256" key="1">
    <source>
        <dbReference type="SAM" id="Phobius"/>
    </source>
</evidence>
<dbReference type="EMBL" id="LXJZ01000151">
    <property type="protein sequence ID" value="OAJ59174.1"/>
    <property type="molecule type" value="Genomic_DNA"/>
</dbReference>
<accession>A0A1A9MZQ2</accession>
<dbReference type="Proteomes" id="UP000078116">
    <property type="component" value="Unassembled WGS sequence"/>
</dbReference>
<dbReference type="RefSeq" id="WP_064267782.1">
    <property type="nucleotide sequence ID" value="NZ_LXJZ01000151.1"/>
</dbReference>
<dbReference type="EMBL" id="LXKA01000354">
    <property type="protein sequence ID" value="OAJ54086.1"/>
    <property type="molecule type" value="Genomic_DNA"/>
</dbReference>
<keyword evidence="1" id="KW-0472">Membrane</keyword>
<name>A0A1A9MZQ2_9BURK</name>
<evidence type="ECO:0000313" key="4">
    <source>
        <dbReference type="Proteomes" id="UP000077961"/>
    </source>
</evidence>
<protein>
    <submittedName>
        <fullName evidence="2">Uncharacterized protein</fullName>
    </submittedName>
</protein>
<keyword evidence="1" id="KW-1133">Transmembrane helix</keyword>
<reference evidence="4 5" key="1">
    <citation type="submission" date="2016-04" db="EMBL/GenBank/DDBJ databases">
        <title>Reclassification of Paraburkholderia panaciterrae (Farh et al. 2015) Dobritsa &amp; Samadpour 2016 as a later homotypic synonym of Paraburkholderia ginsengiterrae (Farh et al. 2015) Dobritsa &amp; Samadpour 2016.</title>
        <authorList>
            <person name="Dobritsa A.P."/>
            <person name="Kutumbaka K."/>
            <person name="Samadpour M."/>
        </authorList>
    </citation>
    <scope>NUCLEOTIDE SEQUENCE [LARGE SCALE GENOMIC DNA]</scope>
    <source>
        <strain evidence="2 5">DCY85</strain>
        <strain evidence="3 4">DCY85-1</strain>
    </source>
</reference>
<comment type="caution">
    <text evidence="2">The sequence shown here is derived from an EMBL/GenBank/DDBJ whole genome shotgun (WGS) entry which is preliminary data.</text>
</comment>
<keyword evidence="4" id="KW-1185">Reference proteome</keyword>
<proteinExistence type="predicted"/>
<sequence length="152" mass="16170">MNLCFWMVLNLGVPIIGPIFTLVLVAPAHGWRVAKTLIAGSVKDGQLFWCANGLCASAGYEVVTTLERGSGEVSLLVLCLAGLCVLGFICSSCVMLGLVNAHYGRLEARVRYRQGPSAAGSFSRAEIGMSIVLTGIAAVLFAFLHMHLNPLF</sequence>
<dbReference type="OrthoDB" id="9112604at2"/>
<dbReference type="Proteomes" id="UP000077961">
    <property type="component" value="Unassembled WGS sequence"/>
</dbReference>
<keyword evidence="1" id="KW-0812">Transmembrane</keyword>
<feature type="transmembrane region" description="Helical" evidence="1">
    <location>
        <begin position="122"/>
        <end position="144"/>
    </location>
</feature>
<feature type="transmembrane region" description="Helical" evidence="1">
    <location>
        <begin position="75"/>
        <end position="101"/>
    </location>
</feature>
<evidence type="ECO:0000313" key="5">
    <source>
        <dbReference type="Proteomes" id="UP000078116"/>
    </source>
</evidence>
<evidence type="ECO:0000313" key="2">
    <source>
        <dbReference type="EMBL" id="OAJ54086.1"/>
    </source>
</evidence>
<gene>
    <name evidence="3" type="ORF">A6V36_27920</name>
    <name evidence="2" type="ORF">A6V37_35150</name>
</gene>
<feature type="transmembrane region" description="Helical" evidence="1">
    <location>
        <begin position="6"/>
        <end position="26"/>
    </location>
</feature>
<dbReference type="AlphaFoldDB" id="A0A1A9MZQ2"/>
<organism evidence="2 5">
    <name type="scientific">Paraburkholderia ginsengiterrae</name>
    <dbReference type="NCBI Taxonomy" id="1462993"/>
    <lineage>
        <taxon>Bacteria</taxon>
        <taxon>Pseudomonadati</taxon>
        <taxon>Pseudomonadota</taxon>
        <taxon>Betaproteobacteria</taxon>
        <taxon>Burkholderiales</taxon>
        <taxon>Burkholderiaceae</taxon>
        <taxon>Paraburkholderia</taxon>
    </lineage>
</organism>